<reference evidence="4" key="1">
    <citation type="submission" date="2005-09" db="EMBL/GenBank/DDBJ databases">
        <title>Annotation of the Aspergillus terreus NIH2624 genome.</title>
        <authorList>
            <person name="Birren B.W."/>
            <person name="Lander E.S."/>
            <person name="Galagan J.E."/>
            <person name="Nusbaum C."/>
            <person name="Devon K."/>
            <person name="Henn M."/>
            <person name="Ma L.-J."/>
            <person name="Jaffe D.B."/>
            <person name="Butler J."/>
            <person name="Alvarez P."/>
            <person name="Gnerre S."/>
            <person name="Grabherr M."/>
            <person name="Kleber M."/>
            <person name="Mauceli E.W."/>
            <person name="Brockman W."/>
            <person name="Rounsley S."/>
            <person name="Young S.K."/>
            <person name="LaButti K."/>
            <person name="Pushparaj V."/>
            <person name="DeCaprio D."/>
            <person name="Crawford M."/>
            <person name="Koehrsen M."/>
            <person name="Engels R."/>
            <person name="Montgomery P."/>
            <person name="Pearson M."/>
            <person name="Howarth C."/>
            <person name="Larson L."/>
            <person name="Luoma S."/>
            <person name="White J."/>
            <person name="Alvarado L."/>
            <person name="Kodira C.D."/>
            <person name="Zeng Q."/>
            <person name="Oleary S."/>
            <person name="Yandava C."/>
            <person name="Denning D.W."/>
            <person name="Nierman W.C."/>
            <person name="Milne T."/>
            <person name="Madden K."/>
        </authorList>
    </citation>
    <scope>NUCLEOTIDE SEQUENCE [LARGE SCALE GENOMIC DNA]</scope>
    <source>
        <strain evidence="4">NIH 2624 / FGSC A1156</strain>
    </source>
</reference>
<evidence type="ECO:0000256" key="1">
    <source>
        <dbReference type="SAM" id="Coils"/>
    </source>
</evidence>
<dbReference type="AlphaFoldDB" id="Q0CQV8"/>
<organism evidence="3 4">
    <name type="scientific">Aspergillus terreus (strain NIH 2624 / FGSC A1156)</name>
    <dbReference type="NCBI Taxonomy" id="341663"/>
    <lineage>
        <taxon>Eukaryota</taxon>
        <taxon>Fungi</taxon>
        <taxon>Dikarya</taxon>
        <taxon>Ascomycota</taxon>
        <taxon>Pezizomycotina</taxon>
        <taxon>Eurotiomycetes</taxon>
        <taxon>Eurotiomycetidae</taxon>
        <taxon>Eurotiales</taxon>
        <taxon>Aspergillaceae</taxon>
        <taxon>Aspergillus</taxon>
        <taxon>Aspergillus subgen. Circumdati</taxon>
    </lineage>
</organism>
<keyword evidence="1" id="KW-0175">Coiled coil</keyword>
<dbReference type="RefSeq" id="XP_001213104.1">
    <property type="nucleotide sequence ID" value="XM_001213104.1"/>
</dbReference>
<dbReference type="OrthoDB" id="10465241at2759"/>
<name>Q0CQV8_ASPTN</name>
<dbReference type="VEuPathDB" id="FungiDB:ATEG_03926"/>
<sequence>MPKMKKPLVPIPLTPTHLTGAQHTIPGQNAIDTHTREALKHEREALRHEREALKHERDALLASNKKNHNPPAESYAMAAAFLSIREEVEKTFAAEKEQMQQEIRRVEGERLSVFVK</sequence>
<accession>Q0CQV8</accession>
<feature type="region of interest" description="Disordered" evidence="2">
    <location>
        <begin position="1"/>
        <end position="24"/>
    </location>
</feature>
<feature type="coiled-coil region" evidence="1">
    <location>
        <begin position="31"/>
        <end position="109"/>
    </location>
</feature>
<proteinExistence type="predicted"/>
<evidence type="ECO:0000313" key="4">
    <source>
        <dbReference type="Proteomes" id="UP000007963"/>
    </source>
</evidence>
<dbReference type="HOGENOM" id="CLU_2096407_0_0_1"/>
<evidence type="ECO:0000313" key="3">
    <source>
        <dbReference type="EMBL" id="EAU35728.1"/>
    </source>
</evidence>
<dbReference type="GeneID" id="4318277"/>
<gene>
    <name evidence="3" type="ORF">ATEG_03926</name>
</gene>
<dbReference type="Proteomes" id="UP000007963">
    <property type="component" value="Unassembled WGS sequence"/>
</dbReference>
<dbReference type="EMBL" id="CH476598">
    <property type="protein sequence ID" value="EAU35728.1"/>
    <property type="molecule type" value="Genomic_DNA"/>
</dbReference>
<evidence type="ECO:0000256" key="2">
    <source>
        <dbReference type="SAM" id="MobiDB-lite"/>
    </source>
</evidence>
<protein>
    <submittedName>
        <fullName evidence="3">Uncharacterized protein</fullName>
    </submittedName>
</protein>